<organism evidence="3 4">
    <name type="scientific">Geodia barretti</name>
    <name type="common">Barrett's horny sponge</name>
    <dbReference type="NCBI Taxonomy" id="519541"/>
    <lineage>
        <taxon>Eukaryota</taxon>
        <taxon>Metazoa</taxon>
        <taxon>Porifera</taxon>
        <taxon>Demospongiae</taxon>
        <taxon>Heteroscleromorpha</taxon>
        <taxon>Tetractinellida</taxon>
        <taxon>Astrophorina</taxon>
        <taxon>Geodiidae</taxon>
        <taxon>Geodia</taxon>
    </lineage>
</organism>
<dbReference type="InterPro" id="IPR010099">
    <property type="entry name" value="SDR39U1"/>
</dbReference>
<feature type="domain" description="NAD-dependent epimerase/dehydratase" evidence="1">
    <location>
        <begin position="4"/>
        <end position="220"/>
    </location>
</feature>
<dbReference type="Gene3D" id="3.40.50.720">
    <property type="entry name" value="NAD(P)-binding Rossmann-like Domain"/>
    <property type="match status" value="1"/>
</dbReference>
<keyword evidence="4" id="KW-1185">Reference proteome</keyword>
<gene>
    <name evidence="3" type="ORF">GBAR_LOCUS14432</name>
</gene>
<dbReference type="InterPro" id="IPR013549">
    <property type="entry name" value="DUF1731"/>
</dbReference>
<dbReference type="InterPro" id="IPR036291">
    <property type="entry name" value="NAD(P)-bd_dom_sf"/>
</dbReference>
<dbReference type="PANTHER" id="PTHR11092">
    <property type="entry name" value="SUGAR NUCLEOTIDE EPIMERASE RELATED"/>
    <property type="match status" value="1"/>
</dbReference>
<evidence type="ECO:0000259" key="1">
    <source>
        <dbReference type="Pfam" id="PF01370"/>
    </source>
</evidence>
<dbReference type="SUPFAM" id="SSF51735">
    <property type="entry name" value="NAD(P)-binding Rossmann-fold domains"/>
    <property type="match status" value="1"/>
</dbReference>
<reference evidence="3" key="1">
    <citation type="submission" date="2023-03" db="EMBL/GenBank/DDBJ databases">
        <authorList>
            <person name="Steffen K."/>
            <person name="Cardenas P."/>
        </authorList>
    </citation>
    <scope>NUCLEOTIDE SEQUENCE</scope>
</reference>
<accession>A0AA35S845</accession>
<sequence length="302" mass="32675">MANVLVTGGTGFIGSRVCTALHEQGDTVHVLSRNPSRAQSKLKSARAVYGWNPETEKLPSEAISDMASVIHLAGETIAGRWNAEKKQRIRDSRILSTRNLVESFAAADTKPDVLVCASAIGYYGDSGDERFTEVSPAGTDFLAEVCQEWESEAQKAIALGIRVVMVRIGLVLGLGGGLLTQVLPPFKMGVGGILGSGRQWMSWVHVDDVVGIVLHVLENSEIRGPLNATAPTPVRNTEFTKTLGAVLRRPTLLPVPTFGLKLMMGEFADFVVLSQNVVPEKTEVSGYEFRYPTLESALRNLL</sequence>
<feature type="domain" description="DUF1731" evidence="2">
    <location>
        <begin position="255"/>
        <end position="301"/>
    </location>
</feature>
<evidence type="ECO:0000259" key="2">
    <source>
        <dbReference type="Pfam" id="PF08338"/>
    </source>
</evidence>
<name>A0AA35S845_GEOBA</name>
<dbReference type="NCBIfam" id="TIGR01777">
    <property type="entry name" value="yfcH"/>
    <property type="match status" value="1"/>
</dbReference>
<dbReference type="EMBL" id="CASHTH010002105">
    <property type="protein sequence ID" value="CAI8024914.1"/>
    <property type="molecule type" value="Genomic_DNA"/>
</dbReference>
<evidence type="ECO:0000313" key="4">
    <source>
        <dbReference type="Proteomes" id="UP001174909"/>
    </source>
</evidence>
<evidence type="ECO:0000313" key="3">
    <source>
        <dbReference type="EMBL" id="CAI8024914.1"/>
    </source>
</evidence>
<dbReference type="CDD" id="cd05242">
    <property type="entry name" value="SDR_a8"/>
    <property type="match status" value="1"/>
</dbReference>
<dbReference type="Pfam" id="PF08338">
    <property type="entry name" value="DUF1731"/>
    <property type="match status" value="1"/>
</dbReference>
<dbReference type="AlphaFoldDB" id="A0AA35S845"/>
<dbReference type="PANTHER" id="PTHR11092:SF0">
    <property type="entry name" value="EPIMERASE FAMILY PROTEIN SDR39U1"/>
    <property type="match status" value="1"/>
</dbReference>
<comment type="caution">
    <text evidence="3">The sequence shown here is derived from an EMBL/GenBank/DDBJ whole genome shotgun (WGS) entry which is preliminary data.</text>
</comment>
<proteinExistence type="predicted"/>
<dbReference type="Proteomes" id="UP001174909">
    <property type="component" value="Unassembled WGS sequence"/>
</dbReference>
<protein>
    <submittedName>
        <fullName evidence="3">Epimerase family protein slr1223</fullName>
    </submittedName>
</protein>
<dbReference type="Pfam" id="PF01370">
    <property type="entry name" value="Epimerase"/>
    <property type="match status" value="1"/>
</dbReference>
<dbReference type="InterPro" id="IPR001509">
    <property type="entry name" value="Epimerase_deHydtase"/>
</dbReference>